<dbReference type="NCBIfam" id="NF002543">
    <property type="entry name" value="PRK02101.1-4"/>
    <property type="match status" value="1"/>
</dbReference>
<dbReference type="AlphaFoldDB" id="A0A0R2D1G8"/>
<name>A0A0R2D1G8_9LACO</name>
<evidence type="ECO:0000313" key="3">
    <source>
        <dbReference type="Proteomes" id="UP000051256"/>
    </source>
</evidence>
<dbReference type="Pfam" id="PF03883">
    <property type="entry name" value="H2O2_YaaD"/>
    <property type="match status" value="1"/>
</dbReference>
<dbReference type="STRING" id="1423802.FC56_GL001219"/>
<dbReference type="InterPro" id="IPR005583">
    <property type="entry name" value="YaaA"/>
</dbReference>
<protein>
    <recommendedName>
        <fullName evidence="1">UPF0246 protein FC56_GL001219</fullName>
    </recommendedName>
</protein>
<dbReference type="EMBL" id="AYZR01000004">
    <property type="protein sequence ID" value="KRM94267.1"/>
    <property type="molecule type" value="Genomic_DNA"/>
</dbReference>
<dbReference type="RefSeq" id="WP_056977402.1">
    <property type="nucleotide sequence ID" value="NZ_AYZR01000004.1"/>
</dbReference>
<dbReference type="Proteomes" id="UP000051256">
    <property type="component" value="Unassembled WGS sequence"/>
</dbReference>
<sequence>MKIIISPAKKMQVDTDSFLAETVPDYLSETQQILARMRQLTFEELHTLWHCSEKLAQTNYDQLQHLDLNAAATPAIIAFTGIQYQYMAPDLFTVNALAYVKQNLRILSGFYGILRPFDGIVPYRLEMQAPLTVGNAQNLYQFWGTKLATTLQTNREPIINLASQEYAKTIRPYLPATQPFIDIVFGQLVAGKVKTKATLAKMARGEMVRYLAENNVQTLTKVQQFDHLNYQFQPQLSTSTKLVFLQK</sequence>
<reference evidence="2 3" key="1">
    <citation type="journal article" date="2015" name="Genome Announc.">
        <title>Expanding the biotechnology potential of lactobacilli through comparative genomics of 213 strains and associated genera.</title>
        <authorList>
            <person name="Sun Z."/>
            <person name="Harris H.M."/>
            <person name="McCann A."/>
            <person name="Guo C."/>
            <person name="Argimon S."/>
            <person name="Zhang W."/>
            <person name="Yang X."/>
            <person name="Jeffery I.B."/>
            <person name="Cooney J.C."/>
            <person name="Kagawa T.F."/>
            <person name="Liu W."/>
            <person name="Song Y."/>
            <person name="Salvetti E."/>
            <person name="Wrobel A."/>
            <person name="Rasinkangas P."/>
            <person name="Parkhill J."/>
            <person name="Rea M.C."/>
            <person name="O'Sullivan O."/>
            <person name="Ritari J."/>
            <person name="Douillard F.P."/>
            <person name="Paul Ross R."/>
            <person name="Yang R."/>
            <person name="Briner A.E."/>
            <person name="Felis G.E."/>
            <person name="de Vos W.M."/>
            <person name="Barrangou R."/>
            <person name="Klaenhammer T.R."/>
            <person name="Caufield P.W."/>
            <person name="Cui Y."/>
            <person name="Zhang H."/>
            <person name="O'Toole P.W."/>
        </authorList>
    </citation>
    <scope>NUCLEOTIDE SEQUENCE [LARGE SCALE GENOMIC DNA]</scope>
    <source>
        <strain evidence="2 3">DSM 24302</strain>
    </source>
</reference>
<dbReference type="PANTHER" id="PTHR30283">
    <property type="entry name" value="PEROXIDE STRESS RESPONSE PROTEIN YAAA"/>
    <property type="match status" value="1"/>
</dbReference>
<proteinExistence type="inferred from homology"/>
<organism evidence="2 3">
    <name type="scientific">Lentilactobacillus senioris DSM 24302 = JCM 17472</name>
    <dbReference type="NCBI Taxonomy" id="1423802"/>
    <lineage>
        <taxon>Bacteria</taxon>
        <taxon>Bacillati</taxon>
        <taxon>Bacillota</taxon>
        <taxon>Bacilli</taxon>
        <taxon>Lactobacillales</taxon>
        <taxon>Lactobacillaceae</taxon>
        <taxon>Lentilactobacillus</taxon>
    </lineage>
</organism>
<comment type="caution">
    <text evidence="2">The sequence shown here is derived from an EMBL/GenBank/DDBJ whole genome shotgun (WGS) entry which is preliminary data.</text>
</comment>
<accession>A0A0R2D1G8</accession>
<dbReference type="GO" id="GO:0033194">
    <property type="term" value="P:response to hydroperoxide"/>
    <property type="evidence" value="ECO:0007669"/>
    <property type="project" value="TreeGrafter"/>
</dbReference>
<gene>
    <name evidence="2" type="ORF">FC56_GL001219</name>
</gene>
<dbReference type="PATRIC" id="fig|1423802.4.peg.1235"/>
<evidence type="ECO:0000313" key="2">
    <source>
        <dbReference type="EMBL" id="KRM94267.1"/>
    </source>
</evidence>
<dbReference type="PANTHER" id="PTHR30283:SF4">
    <property type="entry name" value="PEROXIDE STRESS RESISTANCE PROTEIN YAAA"/>
    <property type="match status" value="1"/>
</dbReference>
<comment type="similarity">
    <text evidence="1">Belongs to the UPF0246 family.</text>
</comment>
<keyword evidence="3" id="KW-1185">Reference proteome</keyword>
<dbReference type="GO" id="GO:0005829">
    <property type="term" value="C:cytosol"/>
    <property type="evidence" value="ECO:0007669"/>
    <property type="project" value="TreeGrafter"/>
</dbReference>
<dbReference type="HAMAP" id="MF_00652">
    <property type="entry name" value="UPF0246"/>
    <property type="match status" value="1"/>
</dbReference>
<evidence type="ECO:0000256" key="1">
    <source>
        <dbReference type="HAMAP-Rule" id="MF_00652"/>
    </source>
</evidence>